<proteinExistence type="predicted"/>
<feature type="compositionally biased region" description="Basic and acidic residues" evidence="1">
    <location>
        <begin position="1"/>
        <end position="10"/>
    </location>
</feature>
<evidence type="ECO:0000313" key="2">
    <source>
        <dbReference type="EMBL" id="KAK3797184.1"/>
    </source>
</evidence>
<organism evidence="2 3">
    <name type="scientific">Elysia crispata</name>
    <name type="common">lettuce slug</name>
    <dbReference type="NCBI Taxonomy" id="231223"/>
    <lineage>
        <taxon>Eukaryota</taxon>
        <taxon>Metazoa</taxon>
        <taxon>Spiralia</taxon>
        <taxon>Lophotrochozoa</taxon>
        <taxon>Mollusca</taxon>
        <taxon>Gastropoda</taxon>
        <taxon>Heterobranchia</taxon>
        <taxon>Euthyneura</taxon>
        <taxon>Panpulmonata</taxon>
        <taxon>Sacoglossa</taxon>
        <taxon>Placobranchoidea</taxon>
        <taxon>Plakobranchidae</taxon>
        <taxon>Elysia</taxon>
    </lineage>
</organism>
<dbReference type="AlphaFoldDB" id="A0AAE1AZU5"/>
<feature type="region of interest" description="Disordered" evidence="1">
    <location>
        <begin position="1"/>
        <end position="53"/>
    </location>
</feature>
<comment type="caution">
    <text evidence="2">The sequence shown here is derived from an EMBL/GenBank/DDBJ whole genome shotgun (WGS) entry which is preliminary data.</text>
</comment>
<evidence type="ECO:0000313" key="3">
    <source>
        <dbReference type="Proteomes" id="UP001283361"/>
    </source>
</evidence>
<protein>
    <submittedName>
        <fullName evidence="2">Uncharacterized protein</fullName>
    </submittedName>
</protein>
<name>A0AAE1AZU5_9GAST</name>
<feature type="compositionally biased region" description="Basic and acidic residues" evidence="1">
    <location>
        <begin position="23"/>
        <end position="42"/>
    </location>
</feature>
<reference evidence="2" key="1">
    <citation type="journal article" date="2023" name="G3 (Bethesda)">
        <title>A reference genome for the long-term kleptoplast-retaining sea slug Elysia crispata morphotype clarki.</title>
        <authorList>
            <person name="Eastman K.E."/>
            <person name="Pendleton A.L."/>
            <person name="Shaikh M.A."/>
            <person name="Suttiyut T."/>
            <person name="Ogas R."/>
            <person name="Tomko P."/>
            <person name="Gavelis G."/>
            <person name="Widhalm J.R."/>
            <person name="Wisecaver J.H."/>
        </authorList>
    </citation>
    <scope>NUCLEOTIDE SEQUENCE</scope>
    <source>
        <strain evidence="2">ECLA1</strain>
    </source>
</reference>
<gene>
    <name evidence="2" type="ORF">RRG08_015158</name>
</gene>
<dbReference type="Proteomes" id="UP001283361">
    <property type="component" value="Unassembled WGS sequence"/>
</dbReference>
<sequence length="119" mass="13165">MTRKLGDKKVLPNPKAAAAQKLDTCHRESAPEGKEQNARRMDISPGWTRQTLSCSPPPSLWLQARAMTAQGPPSLTRGGRKTARSRDESLQLSTCGLLRARPSPCWDFVELILLSLKNK</sequence>
<accession>A0AAE1AZU5</accession>
<keyword evidence="3" id="KW-1185">Reference proteome</keyword>
<evidence type="ECO:0000256" key="1">
    <source>
        <dbReference type="SAM" id="MobiDB-lite"/>
    </source>
</evidence>
<dbReference type="EMBL" id="JAWDGP010000796">
    <property type="protein sequence ID" value="KAK3797184.1"/>
    <property type="molecule type" value="Genomic_DNA"/>
</dbReference>